<reference evidence="2" key="1">
    <citation type="submission" date="2023-07" db="EMBL/GenBank/DDBJ databases">
        <authorList>
            <person name="Stuckert A."/>
        </authorList>
    </citation>
    <scope>NUCLEOTIDE SEQUENCE</scope>
</reference>
<dbReference type="Pfam" id="PF02493">
    <property type="entry name" value="MORN"/>
    <property type="match status" value="2"/>
</dbReference>
<name>A0ABN9LUU0_9NEOB</name>
<comment type="caution">
    <text evidence="2">The sequence shown here is derived from an EMBL/GenBank/DDBJ whole genome shotgun (WGS) entry which is preliminary data.</text>
</comment>
<evidence type="ECO:0000313" key="2">
    <source>
        <dbReference type="EMBL" id="CAJ0946444.1"/>
    </source>
</evidence>
<dbReference type="Proteomes" id="UP001176940">
    <property type="component" value="Unassembled WGS sequence"/>
</dbReference>
<dbReference type="PANTHER" id="PTHR46917">
    <property type="entry name" value="MORN REPEAT-CONTAINING PROTEIN 2"/>
    <property type="match status" value="1"/>
</dbReference>
<dbReference type="InterPro" id="IPR003409">
    <property type="entry name" value="MORN"/>
</dbReference>
<evidence type="ECO:0000313" key="3">
    <source>
        <dbReference type="Proteomes" id="UP001176940"/>
    </source>
</evidence>
<keyword evidence="3" id="KW-1185">Reference proteome</keyword>
<dbReference type="SUPFAM" id="SSF82185">
    <property type="entry name" value="Histone H3 K4-specific methyltransferase SET7/9 N-terminal domain"/>
    <property type="match status" value="1"/>
</dbReference>
<dbReference type="Gene3D" id="2.20.110.10">
    <property type="entry name" value="Histone H3 K4-specific methyltransferase SET7/9 N-terminal domain"/>
    <property type="match status" value="1"/>
</dbReference>
<accession>A0ABN9LUU0</accession>
<dbReference type="EMBL" id="CAUEEQ010025424">
    <property type="protein sequence ID" value="CAJ0946444.1"/>
    <property type="molecule type" value="Genomic_DNA"/>
</dbReference>
<keyword evidence="1" id="KW-0677">Repeat</keyword>
<dbReference type="SMART" id="SM00698">
    <property type="entry name" value="MORN"/>
    <property type="match status" value="2"/>
</dbReference>
<evidence type="ECO:0000256" key="1">
    <source>
        <dbReference type="ARBA" id="ARBA00022737"/>
    </source>
</evidence>
<dbReference type="PANTHER" id="PTHR46917:SF1">
    <property type="entry name" value="MORN REPEAT-CONTAINING PROTEIN 2"/>
    <property type="match status" value="1"/>
</dbReference>
<proteinExistence type="predicted"/>
<evidence type="ECO:0008006" key="4">
    <source>
        <dbReference type="Google" id="ProtNLM"/>
    </source>
</evidence>
<protein>
    <recommendedName>
        <fullName evidence="4">MORN repeat-containing protein</fullName>
    </recommendedName>
</protein>
<organism evidence="2 3">
    <name type="scientific">Ranitomeya imitator</name>
    <name type="common">mimic poison frog</name>
    <dbReference type="NCBI Taxonomy" id="111125"/>
    <lineage>
        <taxon>Eukaryota</taxon>
        <taxon>Metazoa</taxon>
        <taxon>Chordata</taxon>
        <taxon>Craniata</taxon>
        <taxon>Vertebrata</taxon>
        <taxon>Euteleostomi</taxon>
        <taxon>Amphibia</taxon>
        <taxon>Batrachia</taxon>
        <taxon>Anura</taxon>
        <taxon>Neobatrachia</taxon>
        <taxon>Hyloidea</taxon>
        <taxon>Dendrobatidae</taxon>
        <taxon>Dendrobatinae</taxon>
        <taxon>Ranitomeya</taxon>
    </lineage>
</organism>
<dbReference type="InterPro" id="IPR052849">
    <property type="entry name" value="MORN_repeat_protein"/>
</dbReference>
<sequence>MAVWRRHPSNIRDLEQFAKEEWSNIPAEHWNRHTIRFTYDHDQRYDLAVIFYACNQEGECRKSEAGALERSGIGVNRSPNGVTYTGSWKNDRMYGHGKLKHPSGAMYEGEFIDNQFHGRGAYTFPNGAHYTGNFTENKLERSKCLERKMDIVIAKILQNNVDFIVEANRLKAIVLEKGSTQLQAPQCSRQCCGTKRKNI</sequence>
<gene>
    <name evidence="2" type="ORF">RIMI_LOCUS11299610</name>
</gene>